<dbReference type="NCBIfam" id="TIGR01079">
    <property type="entry name" value="rplX_bact"/>
    <property type="match status" value="1"/>
</dbReference>
<dbReference type="InterPro" id="IPR041988">
    <property type="entry name" value="Ribosomal_uL24_KOW"/>
</dbReference>
<dbReference type="InterPro" id="IPR014722">
    <property type="entry name" value="Rib_uL2_dom2"/>
</dbReference>
<dbReference type="GO" id="GO:1990904">
    <property type="term" value="C:ribonucleoprotein complex"/>
    <property type="evidence" value="ECO:0007669"/>
    <property type="project" value="UniProtKB-KW"/>
</dbReference>
<feature type="domain" description="KOW" evidence="7">
    <location>
        <begin position="5"/>
        <end position="32"/>
    </location>
</feature>
<comment type="caution">
    <text evidence="8">The sequence shown here is derived from an EMBL/GenBank/DDBJ whole genome shotgun (WGS) entry which is preliminary data.</text>
</comment>
<evidence type="ECO:0000256" key="3">
    <source>
        <dbReference type="ARBA" id="ARBA00023274"/>
    </source>
</evidence>
<sequence>MGGLHVKRGDEVVVIAGAHKGKRGRIIHVDPKRQRVLVEGVNLIKRHVRKSQRYPQGGIIEREGPIHVSNVMRVDVYEARRARKGAPAAS</sequence>
<dbReference type="InterPro" id="IPR008991">
    <property type="entry name" value="Translation_prot_SH3-like_sf"/>
</dbReference>
<dbReference type="Pfam" id="PF17136">
    <property type="entry name" value="ribosomal_L24"/>
    <property type="match status" value="1"/>
</dbReference>
<dbReference type="InterPro" id="IPR003256">
    <property type="entry name" value="Ribosomal_uL24"/>
</dbReference>
<dbReference type="SMART" id="SM00739">
    <property type="entry name" value="KOW"/>
    <property type="match status" value="1"/>
</dbReference>
<evidence type="ECO:0000256" key="4">
    <source>
        <dbReference type="ARBA" id="ARBA00035206"/>
    </source>
</evidence>
<dbReference type="InterPro" id="IPR005824">
    <property type="entry name" value="KOW"/>
</dbReference>
<evidence type="ECO:0000313" key="8">
    <source>
        <dbReference type="EMBL" id="NGO40065.1"/>
    </source>
</evidence>
<reference evidence="8 9" key="1">
    <citation type="submission" date="2020-02" db="EMBL/GenBank/DDBJ databases">
        <title>Draft genome sequence of Limisphaera ngatamarikiensis NGM72.4T, a thermophilic Verrucomicrobia grouped in subdivision 3.</title>
        <authorList>
            <person name="Carere C.R."/>
            <person name="Steen J."/>
            <person name="Hugenholtz P."/>
            <person name="Stott M.B."/>
        </authorList>
    </citation>
    <scope>NUCLEOTIDE SEQUENCE [LARGE SCALE GENOMIC DNA]</scope>
    <source>
        <strain evidence="8 9">NGM72.4</strain>
    </source>
</reference>
<keyword evidence="5" id="KW-0694">RNA-binding</keyword>
<keyword evidence="3 5" id="KW-0687">Ribonucleoprotein</keyword>
<dbReference type="Proteomes" id="UP000477311">
    <property type="component" value="Unassembled WGS sequence"/>
</dbReference>
<name>A0A6M1RTU3_9BACT</name>
<evidence type="ECO:0000256" key="1">
    <source>
        <dbReference type="ARBA" id="ARBA00010618"/>
    </source>
</evidence>
<keyword evidence="5" id="KW-0699">rRNA-binding</keyword>
<comment type="function">
    <text evidence="5">One of the proteins that surrounds the polypeptide exit tunnel on the outside of the subunit.</text>
</comment>
<dbReference type="GO" id="GO:0019843">
    <property type="term" value="F:rRNA binding"/>
    <property type="evidence" value="ECO:0007669"/>
    <property type="project" value="UniProtKB-UniRule"/>
</dbReference>
<dbReference type="Gene3D" id="2.30.30.30">
    <property type="match status" value="1"/>
</dbReference>
<dbReference type="InterPro" id="IPR057264">
    <property type="entry name" value="Ribosomal_uL24_C"/>
</dbReference>
<keyword evidence="2 5" id="KW-0689">Ribosomal protein</keyword>
<dbReference type="Pfam" id="PF00467">
    <property type="entry name" value="KOW"/>
    <property type="match status" value="1"/>
</dbReference>
<protein>
    <recommendedName>
        <fullName evidence="4 5">Large ribosomal subunit protein uL24</fullName>
    </recommendedName>
</protein>
<dbReference type="InterPro" id="IPR005825">
    <property type="entry name" value="Ribosomal_uL24_CS"/>
</dbReference>
<dbReference type="RefSeq" id="WP_165108381.1">
    <property type="nucleotide sequence ID" value="NZ_JAAKYA010000079.1"/>
</dbReference>
<accession>A0A6M1RTU3</accession>
<evidence type="ECO:0000313" key="9">
    <source>
        <dbReference type="Proteomes" id="UP000477311"/>
    </source>
</evidence>
<keyword evidence="9" id="KW-1185">Reference proteome</keyword>
<proteinExistence type="inferred from homology"/>
<dbReference type="EMBL" id="JAAKYA010000079">
    <property type="protein sequence ID" value="NGO40065.1"/>
    <property type="molecule type" value="Genomic_DNA"/>
</dbReference>
<comment type="similarity">
    <text evidence="1 5 6">Belongs to the universal ribosomal protein uL24 family.</text>
</comment>
<dbReference type="GO" id="GO:0005840">
    <property type="term" value="C:ribosome"/>
    <property type="evidence" value="ECO:0007669"/>
    <property type="project" value="UniProtKB-KW"/>
</dbReference>
<dbReference type="CDD" id="cd06089">
    <property type="entry name" value="KOW_RPL26"/>
    <property type="match status" value="1"/>
</dbReference>
<dbReference type="HAMAP" id="MF_01326_B">
    <property type="entry name" value="Ribosomal_uL24_B"/>
    <property type="match status" value="1"/>
</dbReference>
<evidence type="ECO:0000256" key="5">
    <source>
        <dbReference type="HAMAP-Rule" id="MF_01326"/>
    </source>
</evidence>
<evidence type="ECO:0000256" key="2">
    <source>
        <dbReference type="ARBA" id="ARBA00022980"/>
    </source>
</evidence>
<comment type="subunit">
    <text evidence="5">Part of the 50S ribosomal subunit.</text>
</comment>
<evidence type="ECO:0000259" key="7">
    <source>
        <dbReference type="SMART" id="SM00739"/>
    </source>
</evidence>
<dbReference type="PROSITE" id="PS01108">
    <property type="entry name" value="RIBOSOMAL_L24"/>
    <property type="match status" value="1"/>
</dbReference>
<dbReference type="PANTHER" id="PTHR12903">
    <property type="entry name" value="MITOCHONDRIAL RIBOSOMAL PROTEIN L24"/>
    <property type="match status" value="1"/>
</dbReference>
<evidence type="ECO:0000256" key="6">
    <source>
        <dbReference type="RuleBase" id="RU003477"/>
    </source>
</evidence>
<dbReference type="AlphaFoldDB" id="A0A6M1RTU3"/>
<dbReference type="GO" id="GO:0006412">
    <property type="term" value="P:translation"/>
    <property type="evidence" value="ECO:0007669"/>
    <property type="project" value="UniProtKB-UniRule"/>
</dbReference>
<gene>
    <name evidence="5" type="primary">rplX</name>
    <name evidence="8" type="ORF">G4L39_11780</name>
</gene>
<organism evidence="8 9">
    <name type="scientific">Limisphaera ngatamarikiensis</name>
    <dbReference type="NCBI Taxonomy" id="1324935"/>
    <lineage>
        <taxon>Bacteria</taxon>
        <taxon>Pseudomonadati</taxon>
        <taxon>Verrucomicrobiota</taxon>
        <taxon>Verrucomicrobiia</taxon>
        <taxon>Limisphaerales</taxon>
        <taxon>Limisphaeraceae</taxon>
        <taxon>Limisphaera</taxon>
    </lineage>
</organism>
<dbReference type="SUPFAM" id="SSF50104">
    <property type="entry name" value="Translation proteins SH3-like domain"/>
    <property type="match status" value="1"/>
</dbReference>
<comment type="function">
    <text evidence="5">One of two assembly initiator proteins, it binds directly to the 5'-end of the 23S rRNA, where it nucleates assembly of the 50S subunit.</text>
</comment>
<dbReference type="GO" id="GO:0003735">
    <property type="term" value="F:structural constituent of ribosome"/>
    <property type="evidence" value="ECO:0007669"/>
    <property type="project" value="InterPro"/>
</dbReference>